<dbReference type="GO" id="GO:0005634">
    <property type="term" value="C:nucleus"/>
    <property type="evidence" value="ECO:0007669"/>
    <property type="project" value="TreeGrafter"/>
</dbReference>
<dbReference type="VEuPathDB" id="MicrosporidiaDB:H312_01091"/>
<accession>A0A059F2M5</accession>
<dbReference type="OrthoDB" id="25767at2759"/>
<evidence type="ECO:0000313" key="9">
    <source>
        <dbReference type="Proteomes" id="UP000030655"/>
    </source>
</evidence>
<evidence type="ECO:0000259" key="7">
    <source>
        <dbReference type="Pfam" id="PF01416"/>
    </source>
</evidence>
<dbReference type="STRING" id="1288291.A0A059F2M5"/>
<feature type="active site" description="Nucleophile" evidence="4">
    <location>
        <position position="67"/>
    </location>
</feature>
<keyword evidence="2 6" id="KW-0819">tRNA processing</keyword>
<reference evidence="9" key="1">
    <citation type="submission" date="2013-02" db="EMBL/GenBank/DDBJ databases">
        <authorList>
            <consortium name="The Broad Institute Genome Sequencing Platform"/>
            <person name="Cuomo C."/>
            <person name="Becnel J."/>
            <person name="Sanscrainte N."/>
            <person name="Walker B."/>
            <person name="Young S.K."/>
            <person name="Zeng Q."/>
            <person name="Gargeya S."/>
            <person name="Fitzgerald M."/>
            <person name="Haas B."/>
            <person name="Abouelleil A."/>
            <person name="Alvarado L."/>
            <person name="Arachchi H.M."/>
            <person name="Berlin A.M."/>
            <person name="Chapman S.B."/>
            <person name="Dewar J."/>
            <person name="Goldberg J."/>
            <person name="Griggs A."/>
            <person name="Gujja S."/>
            <person name="Hansen M."/>
            <person name="Howarth C."/>
            <person name="Imamovic A."/>
            <person name="Larimer J."/>
            <person name="McCowan C."/>
            <person name="Murphy C."/>
            <person name="Neiman D."/>
            <person name="Pearson M."/>
            <person name="Priest M."/>
            <person name="Roberts A."/>
            <person name="Saif S."/>
            <person name="Shea T."/>
            <person name="Sisk P."/>
            <person name="Sykes S."/>
            <person name="Wortman J."/>
            <person name="Nusbaum C."/>
            <person name="Birren B."/>
        </authorList>
    </citation>
    <scope>NUCLEOTIDE SEQUENCE [LARGE SCALE GENOMIC DNA]</scope>
    <source>
        <strain evidence="9">PRA339</strain>
    </source>
</reference>
<evidence type="ECO:0000256" key="1">
    <source>
        <dbReference type="ARBA" id="ARBA00009375"/>
    </source>
</evidence>
<dbReference type="InterPro" id="IPR020103">
    <property type="entry name" value="PsdUridine_synth_cat_dom_sf"/>
</dbReference>
<organism evidence="8 9">
    <name type="scientific">Anncaliia algerae PRA339</name>
    <dbReference type="NCBI Taxonomy" id="1288291"/>
    <lineage>
        <taxon>Eukaryota</taxon>
        <taxon>Fungi</taxon>
        <taxon>Fungi incertae sedis</taxon>
        <taxon>Microsporidia</taxon>
        <taxon>Tubulinosematoidea</taxon>
        <taxon>Tubulinosematidae</taxon>
        <taxon>Anncaliia</taxon>
    </lineage>
</organism>
<dbReference type="SUPFAM" id="SSF55120">
    <property type="entry name" value="Pseudouridine synthase"/>
    <property type="match status" value="1"/>
</dbReference>
<reference evidence="8 9" key="2">
    <citation type="submission" date="2014-03" db="EMBL/GenBank/DDBJ databases">
        <title>The Genome Sequence of Anncaliia algerae insect isolate PRA339.</title>
        <authorList>
            <consortium name="The Broad Institute Genome Sequencing Platform"/>
            <consortium name="The Broad Institute Genome Sequencing Center for Infectious Disease"/>
            <person name="Cuomo C."/>
            <person name="Becnel J."/>
            <person name="Sanscrainte N."/>
            <person name="Walker B."/>
            <person name="Young S.K."/>
            <person name="Zeng Q."/>
            <person name="Gargeya S."/>
            <person name="Fitzgerald M."/>
            <person name="Haas B."/>
            <person name="Abouelleil A."/>
            <person name="Alvarado L."/>
            <person name="Arachchi H.M."/>
            <person name="Berlin A.M."/>
            <person name="Chapman S.B."/>
            <person name="Dewar J."/>
            <person name="Goldberg J."/>
            <person name="Griggs A."/>
            <person name="Gujja S."/>
            <person name="Hansen M."/>
            <person name="Howarth C."/>
            <person name="Imamovic A."/>
            <person name="Larimer J."/>
            <person name="McCowan C."/>
            <person name="Murphy C."/>
            <person name="Neiman D."/>
            <person name="Pearson M."/>
            <person name="Priest M."/>
            <person name="Roberts A."/>
            <person name="Saif S."/>
            <person name="Shea T."/>
            <person name="Sisk P."/>
            <person name="Sykes S."/>
            <person name="Wortman J."/>
            <person name="Nusbaum C."/>
            <person name="Birren B."/>
        </authorList>
    </citation>
    <scope>NUCLEOTIDE SEQUENCE [LARGE SCALE GENOMIC DNA]</scope>
    <source>
        <strain evidence="8 9">PRA339</strain>
    </source>
</reference>
<dbReference type="Gene3D" id="3.30.70.580">
    <property type="entry name" value="Pseudouridine synthase I, catalytic domain, N-terminal subdomain"/>
    <property type="match status" value="1"/>
</dbReference>
<evidence type="ECO:0000256" key="6">
    <source>
        <dbReference type="RuleBase" id="RU003792"/>
    </source>
</evidence>
<dbReference type="Gene3D" id="3.30.70.660">
    <property type="entry name" value="Pseudouridine synthase I, catalytic domain, C-terminal subdomain"/>
    <property type="match status" value="1"/>
</dbReference>
<proteinExistence type="inferred from homology"/>
<feature type="binding site" evidence="5">
    <location>
        <position position="127"/>
    </location>
    <ligand>
        <name>substrate</name>
    </ligand>
</feature>
<dbReference type="GO" id="GO:0005737">
    <property type="term" value="C:cytoplasm"/>
    <property type="evidence" value="ECO:0007669"/>
    <property type="project" value="TreeGrafter"/>
</dbReference>
<dbReference type="InterPro" id="IPR020095">
    <property type="entry name" value="PsdUridine_synth_TruA_C"/>
</dbReference>
<dbReference type="GO" id="GO:0003723">
    <property type="term" value="F:RNA binding"/>
    <property type="evidence" value="ECO:0007669"/>
    <property type="project" value="InterPro"/>
</dbReference>
<keyword evidence="3 6" id="KW-0413">Isomerase</keyword>
<evidence type="ECO:0000256" key="3">
    <source>
        <dbReference type="ARBA" id="ARBA00023235"/>
    </source>
</evidence>
<dbReference type="InterPro" id="IPR020097">
    <property type="entry name" value="PsdUridine_synth_TruA_a/b_dom"/>
</dbReference>
<evidence type="ECO:0000256" key="5">
    <source>
        <dbReference type="PIRSR" id="PIRSR001430-2"/>
    </source>
</evidence>
<dbReference type="Proteomes" id="UP000030655">
    <property type="component" value="Unassembled WGS sequence"/>
</dbReference>
<keyword evidence="9" id="KW-1185">Reference proteome</keyword>
<sequence length="280" mass="32911">MSLEKDFDTTKFVTKNIALRFSYDGSKYQGLASQKTNNTIDYQLKQALLKCKLADPEVKITYAGRTDAGVSASNMVASLEIYALKGERIFNYDTMLNNKLPMEIRITGYSFVEKDFSARFSCKKRSYKYFFLKNNLNIQKMIEASEYFLQQKNFKYFCKGHKEKEEKYFIRPIQSIKFIEKDICEMEITSISFLHNMVRKVFFVLELVGKGDVQINELYLYFNGIRSVGTAKPEFLLFINAEYDNLTFINNLKSNDNYYLLSHVKKNVYKNVFEIEREKN</sequence>
<dbReference type="InterPro" id="IPR001406">
    <property type="entry name" value="PsdUridine_synth_TruA"/>
</dbReference>
<protein>
    <recommendedName>
        <fullName evidence="6">tRNA pseudouridine synthase</fullName>
        <ecNumber evidence="6">5.4.99.12</ecNumber>
    </recommendedName>
</protein>
<dbReference type="PANTHER" id="PTHR11142">
    <property type="entry name" value="PSEUDOURIDYLATE SYNTHASE"/>
    <property type="match status" value="1"/>
</dbReference>
<dbReference type="Pfam" id="PF01416">
    <property type="entry name" value="PseudoU_synth_1"/>
    <property type="match status" value="1"/>
</dbReference>
<comment type="similarity">
    <text evidence="1 6">Belongs to the tRNA pseudouridine synthase TruA family.</text>
</comment>
<name>A0A059F2M5_9MICR</name>
<evidence type="ECO:0000256" key="4">
    <source>
        <dbReference type="PIRSR" id="PIRSR001430-1"/>
    </source>
</evidence>
<dbReference type="AlphaFoldDB" id="A0A059F2M5"/>
<dbReference type="HOGENOM" id="CLU_014673_4_0_1"/>
<dbReference type="HAMAP" id="MF_00171">
    <property type="entry name" value="TruA"/>
    <property type="match status" value="1"/>
</dbReference>
<evidence type="ECO:0000256" key="2">
    <source>
        <dbReference type="ARBA" id="ARBA00022694"/>
    </source>
</evidence>
<feature type="domain" description="Pseudouridine synthase I TruA alpha/beta" evidence="7">
    <location>
        <begin position="150"/>
        <end position="244"/>
    </location>
</feature>
<dbReference type="PIRSF" id="PIRSF001430">
    <property type="entry name" value="tRNA_psdUrid_synth"/>
    <property type="match status" value="1"/>
</dbReference>
<dbReference type="GO" id="GO:0160147">
    <property type="term" value="F:tRNA pseudouridine(38-40) synthase activity"/>
    <property type="evidence" value="ECO:0007669"/>
    <property type="project" value="UniProtKB-EC"/>
</dbReference>
<comment type="catalytic activity">
    <reaction evidence="6">
        <text>uridine(38/39/40) in tRNA = pseudouridine(38/39/40) in tRNA</text>
        <dbReference type="Rhea" id="RHEA:22376"/>
        <dbReference type="Rhea" id="RHEA-COMP:10085"/>
        <dbReference type="Rhea" id="RHEA-COMP:10087"/>
        <dbReference type="ChEBI" id="CHEBI:65314"/>
        <dbReference type="ChEBI" id="CHEBI:65315"/>
        <dbReference type="EC" id="5.4.99.12"/>
    </reaction>
</comment>
<dbReference type="PANTHER" id="PTHR11142:SF5">
    <property type="entry name" value="TRNA PSEUDOURIDINE(38_39) SYNTHASE"/>
    <property type="match status" value="1"/>
</dbReference>
<dbReference type="InterPro" id="IPR020094">
    <property type="entry name" value="TruA/RsuA/RluB/E/F_N"/>
</dbReference>
<dbReference type="EMBL" id="KK365141">
    <property type="protein sequence ID" value="KCZ81513.1"/>
    <property type="molecule type" value="Genomic_DNA"/>
</dbReference>
<dbReference type="GO" id="GO:1990481">
    <property type="term" value="P:mRNA pseudouridine synthesis"/>
    <property type="evidence" value="ECO:0007669"/>
    <property type="project" value="TreeGrafter"/>
</dbReference>
<dbReference type="NCBIfam" id="TIGR00071">
    <property type="entry name" value="hisT_truA"/>
    <property type="match status" value="1"/>
</dbReference>
<gene>
    <name evidence="8" type="ORF">H312_01091</name>
</gene>
<dbReference type="EC" id="5.4.99.12" evidence="6"/>
<evidence type="ECO:0000313" key="8">
    <source>
        <dbReference type="EMBL" id="KCZ81513.1"/>
    </source>
</evidence>
<dbReference type="GO" id="GO:0031119">
    <property type="term" value="P:tRNA pseudouridine synthesis"/>
    <property type="evidence" value="ECO:0007669"/>
    <property type="project" value="TreeGrafter"/>
</dbReference>